<evidence type="ECO:0000256" key="5">
    <source>
        <dbReference type="SAM" id="SignalP"/>
    </source>
</evidence>
<keyword evidence="5" id="KW-0732">Signal</keyword>
<dbReference type="AlphaFoldDB" id="V5H320"/>
<dbReference type="EMBL" id="GANP01013119">
    <property type="protein sequence ID" value="JAB71349.1"/>
    <property type="molecule type" value="mRNA"/>
</dbReference>
<reference evidence="6" key="1">
    <citation type="journal article" date="2015" name="Sci. Rep.">
        <title>Tissue- and time-dependent transcription in Ixodes ricinus salivary glands and midguts when blood feeding on the vertebrate host.</title>
        <authorList>
            <person name="Kotsyfakis M."/>
            <person name="Schwarz A."/>
            <person name="Erhart J."/>
            <person name="Ribeiro J.M."/>
        </authorList>
    </citation>
    <scope>NUCLEOTIDE SEQUENCE</scope>
    <source>
        <tissue evidence="6">Salivary gland and midgut</tissue>
    </source>
</reference>
<evidence type="ECO:0000313" key="6">
    <source>
        <dbReference type="EMBL" id="JAB71349.1"/>
    </source>
</evidence>
<dbReference type="SUPFAM" id="SSF55486">
    <property type="entry name" value="Metalloproteases ('zincins'), catalytic domain"/>
    <property type="match status" value="1"/>
</dbReference>
<organism evidence="6">
    <name type="scientific">Ixodes ricinus</name>
    <name type="common">Common tick</name>
    <name type="synonym">Acarus ricinus</name>
    <dbReference type="NCBI Taxonomy" id="34613"/>
    <lineage>
        <taxon>Eukaryota</taxon>
        <taxon>Metazoa</taxon>
        <taxon>Ecdysozoa</taxon>
        <taxon>Arthropoda</taxon>
        <taxon>Chelicerata</taxon>
        <taxon>Arachnida</taxon>
        <taxon>Acari</taxon>
        <taxon>Parasitiformes</taxon>
        <taxon>Ixodida</taxon>
        <taxon>Ixodoidea</taxon>
        <taxon>Ixodidae</taxon>
        <taxon>Ixodinae</taxon>
        <taxon>Ixodes</taxon>
    </lineage>
</organism>
<dbReference type="Gene3D" id="3.40.390.10">
    <property type="entry name" value="Collagenase (Catalytic Domain)"/>
    <property type="match status" value="1"/>
</dbReference>
<dbReference type="GO" id="GO:0006509">
    <property type="term" value="P:membrane protein ectodomain proteolysis"/>
    <property type="evidence" value="ECO:0007669"/>
    <property type="project" value="TreeGrafter"/>
</dbReference>
<sequence length="348" mass="39500">MLRAKSFFIMLVFTDGIFDSNLLGATYTENRPSMKVGVPFVCDTSFLASRMKEPAPNSSILTYLNIMLHAAELYFRELECPKIELYLVGLYNTTQEEEKTFEVTNQILSATFMDGPFTLALFQEWVQENGKFNDSDIVILLTSCRLYDYFWSTKQGRIDGGISYQDGICTHLRVGLVEDKGRYFDGIKSLINQIAHLLGTPWNEGHEAPECSGKDGYLVSLDTSETPLPMLSNCTKDYLLQKYQKDLYTQPCWSDTPSPIVPRTDELPVHYFQTEDLCKANRPNYPNDTYCPKNHTKWDSAPVCKFPCCKDANTYRPTYRSSPDGTNCTDEDGEDDGKVCLSQVCVTL</sequence>
<dbReference type="GO" id="GO:0008237">
    <property type="term" value="F:metallopeptidase activity"/>
    <property type="evidence" value="ECO:0007669"/>
    <property type="project" value="UniProtKB-KW"/>
</dbReference>
<keyword evidence="4 6" id="KW-0482">Metalloprotease</keyword>
<keyword evidence="2" id="KW-0378">Hydrolase</keyword>
<evidence type="ECO:0000256" key="2">
    <source>
        <dbReference type="ARBA" id="ARBA00022801"/>
    </source>
</evidence>
<dbReference type="PANTHER" id="PTHR11905">
    <property type="entry name" value="ADAM A DISINTEGRIN AND METALLOPROTEASE DOMAIN"/>
    <property type="match status" value="1"/>
</dbReference>
<proteinExistence type="evidence at transcript level"/>
<feature type="chain" id="PRO_5004734587" evidence="5">
    <location>
        <begin position="17"/>
        <end position="348"/>
    </location>
</feature>
<evidence type="ECO:0000256" key="1">
    <source>
        <dbReference type="ARBA" id="ARBA00022670"/>
    </source>
</evidence>
<accession>V5H320</accession>
<dbReference type="PANTHER" id="PTHR11905:SF159">
    <property type="entry name" value="ADAM METALLOPROTEASE"/>
    <property type="match status" value="1"/>
</dbReference>
<protein>
    <submittedName>
        <fullName evidence="6">Putative tick metalloprotease</fullName>
    </submittedName>
</protein>
<keyword evidence="3" id="KW-0862">Zinc</keyword>
<name>V5H320_IXORI</name>
<feature type="signal peptide" evidence="5">
    <location>
        <begin position="1"/>
        <end position="16"/>
    </location>
</feature>
<keyword evidence="1 6" id="KW-0645">Protease</keyword>
<evidence type="ECO:0000256" key="3">
    <source>
        <dbReference type="ARBA" id="ARBA00022833"/>
    </source>
</evidence>
<dbReference type="InterPro" id="IPR024079">
    <property type="entry name" value="MetalloPept_cat_dom_sf"/>
</dbReference>
<evidence type="ECO:0000256" key="4">
    <source>
        <dbReference type="ARBA" id="ARBA00023049"/>
    </source>
</evidence>